<feature type="transmembrane region" description="Helical" evidence="2">
    <location>
        <begin position="44"/>
        <end position="64"/>
    </location>
</feature>
<keyword evidence="4" id="KW-1185">Reference proteome</keyword>
<dbReference type="Proteomes" id="UP000325122">
    <property type="component" value="Unassembled WGS sequence"/>
</dbReference>
<evidence type="ECO:0000256" key="1">
    <source>
        <dbReference type="SAM" id="MobiDB-lite"/>
    </source>
</evidence>
<gene>
    <name evidence="3" type="ORF">F1654_04490</name>
</gene>
<dbReference type="InterPro" id="IPR032820">
    <property type="entry name" value="ATPase_put"/>
</dbReference>
<dbReference type="EMBL" id="VWOJ01000001">
    <property type="protein sequence ID" value="KAA5805244.1"/>
    <property type="molecule type" value="Genomic_DNA"/>
</dbReference>
<name>A0A5M6ZNU4_9PROT</name>
<proteinExistence type="predicted"/>
<evidence type="ECO:0000256" key="2">
    <source>
        <dbReference type="SAM" id="Phobius"/>
    </source>
</evidence>
<sequence>MSRQDNPIPHHADRDDFDRRLNAKIEERRARDVKKEASGWSQGLRYGSEFLGGVITGAALGFIVDWLAGWSPWGLVTGMMLGFAAGTLNMVRAVREMNRKDGA</sequence>
<organism evidence="3 4">
    <name type="scientific">Alkalicaulis satelles</name>
    <dbReference type="NCBI Taxonomy" id="2609175"/>
    <lineage>
        <taxon>Bacteria</taxon>
        <taxon>Pseudomonadati</taxon>
        <taxon>Pseudomonadota</taxon>
        <taxon>Alphaproteobacteria</taxon>
        <taxon>Maricaulales</taxon>
        <taxon>Maricaulaceae</taxon>
        <taxon>Alkalicaulis</taxon>
    </lineage>
</organism>
<evidence type="ECO:0008006" key="5">
    <source>
        <dbReference type="Google" id="ProtNLM"/>
    </source>
</evidence>
<keyword evidence="2" id="KW-1133">Transmembrane helix</keyword>
<feature type="transmembrane region" description="Helical" evidence="2">
    <location>
        <begin position="70"/>
        <end position="91"/>
    </location>
</feature>
<dbReference type="Pfam" id="PF09527">
    <property type="entry name" value="ATPase_gene1"/>
    <property type="match status" value="1"/>
</dbReference>
<feature type="region of interest" description="Disordered" evidence="1">
    <location>
        <begin position="1"/>
        <end position="20"/>
    </location>
</feature>
<comment type="caution">
    <text evidence="3">The sequence shown here is derived from an EMBL/GenBank/DDBJ whole genome shotgun (WGS) entry which is preliminary data.</text>
</comment>
<feature type="compositionally biased region" description="Basic and acidic residues" evidence="1">
    <location>
        <begin position="8"/>
        <end position="20"/>
    </location>
</feature>
<reference evidence="3 4" key="1">
    <citation type="submission" date="2019-09" db="EMBL/GenBank/DDBJ databases">
        <authorList>
            <person name="Kevbrin V."/>
            <person name="Grouzdev D.S."/>
        </authorList>
    </citation>
    <scope>NUCLEOTIDE SEQUENCE [LARGE SCALE GENOMIC DNA]</scope>
    <source>
        <strain evidence="3 4">G-192</strain>
    </source>
</reference>
<keyword evidence="2" id="KW-0472">Membrane</keyword>
<keyword evidence="2" id="KW-0812">Transmembrane</keyword>
<evidence type="ECO:0000313" key="4">
    <source>
        <dbReference type="Proteomes" id="UP000325122"/>
    </source>
</evidence>
<dbReference type="AlphaFoldDB" id="A0A5M6ZNU4"/>
<accession>A0A5M6ZNU4</accession>
<dbReference type="RefSeq" id="WP_150022275.1">
    <property type="nucleotide sequence ID" value="NZ_VWOJ01000001.1"/>
</dbReference>
<protein>
    <recommendedName>
        <fullName evidence="5">ATP synthase protein I</fullName>
    </recommendedName>
</protein>
<evidence type="ECO:0000313" key="3">
    <source>
        <dbReference type="EMBL" id="KAA5805244.1"/>
    </source>
</evidence>